<dbReference type="PANTHER" id="PTHR43756">
    <property type="entry name" value="CHOLINE MONOOXYGENASE, CHLOROPLASTIC"/>
    <property type="match status" value="1"/>
</dbReference>
<evidence type="ECO:0000256" key="3">
    <source>
        <dbReference type="ARBA" id="ARBA00023027"/>
    </source>
</evidence>
<dbReference type="EMBL" id="JAHOPB010000001">
    <property type="protein sequence ID" value="MBU8874807.1"/>
    <property type="molecule type" value="Genomic_DNA"/>
</dbReference>
<evidence type="ECO:0000313" key="5">
    <source>
        <dbReference type="EMBL" id="MBU8874807.1"/>
    </source>
</evidence>
<dbReference type="PROSITE" id="PS00570">
    <property type="entry name" value="RING_HYDROXYL_ALPHA"/>
    <property type="match status" value="1"/>
</dbReference>
<gene>
    <name evidence="5" type="ORF">KQ910_13610</name>
</gene>
<protein>
    <submittedName>
        <fullName evidence="5">Rieske 2Fe-2S domain-containing protein</fullName>
    </submittedName>
</protein>
<dbReference type="CDD" id="cd08887">
    <property type="entry name" value="RHO_alpha_C_3"/>
    <property type="match status" value="1"/>
</dbReference>
<keyword evidence="6" id="KW-1185">Reference proteome</keyword>
<accession>A0ABS6IJM6</accession>
<organism evidence="5 6">
    <name type="scientific">Reyranella humidisoli</name>
    <dbReference type="NCBI Taxonomy" id="2849149"/>
    <lineage>
        <taxon>Bacteria</taxon>
        <taxon>Pseudomonadati</taxon>
        <taxon>Pseudomonadota</taxon>
        <taxon>Alphaproteobacteria</taxon>
        <taxon>Hyphomicrobiales</taxon>
        <taxon>Reyranellaceae</taxon>
        <taxon>Reyranella</taxon>
    </lineage>
</organism>
<proteinExistence type="predicted"/>
<keyword evidence="2" id="KW-0560">Oxidoreductase</keyword>
<name>A0ABS6IJM6_9HYPH</name>
<comment type="cofactor">
    <cofactor evidence="1">
        <name>Fe cation</name>
        <dbReference type="ChEBI" id="CHEBI:24875"/>
    </cofactor>
</comment>
<sequence>MDRNEQLAVGRRLLGHIDGRTTDLADAMFHNRVDAYSDRERAARERDSLFRSQPLFMGLSSRLFKAGDYITEDVAGMPVLLVRGPDGMVRAFANVCRHRGAPVAEGCGNARAFVCPYHAWTYDAQGRLLGVTDKAGFAGLDIGAHGLVRLPAGEKHGMIFVRATPLREGEPAEIDVDAVLGSFVPDFAALQPETYPLYSVDRITPRINWKFAVDTFLEGYHIPHLHRKTIAPYFIGNCGTFDSAGRHGRMCVPRTSIEALRALPDDQRNLRPHIIAIYQLFPNTIIIWQVDHIEIWRAFPDRNDPGSCSVEFTLYRPADSDRPEKHWAKNRDIAIRTVLDEDFPLGERMQIGFESGATGEVIYGRNEPSLVHFHNSIRSALGVAA</sequence>
<feature type="domain" description="Rieske" evidence="4">
    <location>
        <begin position="56"/>
        <end position="161"/>
    </location>
</feature>
<dbReference type="CDD" id="cd03469">
    <property type="entry name" value="Rieske_RO_Alpha_N"/>
    <property type="match status" value="1"/>
</dbReference>
<dbReference type="PANTHER" id="PTHR43756:SF5">
    <property type="entry name" value="CHOLINE MONOOXYGENASE, CHLOROPLASTIC"/>
    <property type="match status" value="1"/>
</dbReference>
<dbReference type="InterPro" id="IPR015881">
    <property type="entry name" value="ARHD_Rieske_2Fe_2S"/>
</dbReference>
<evidence type="ECO:0000256" key="1">
    <source>
        <dbReference type="ARBA" id="ARBA00001962"/>
    </source>
</evidence>
<dbReference type="Pfam" id="PF00848">
    <property type="entry name" value="Ring_hydroxyl_A"/>
    <property type="match status" value="1"/>
</dbReference>
<dbReference type="InterPro" id="IPR015879">
    <property type="entry name" value="Ring_hydroxy_dOase_asu_C_dom"/>
</dbReference>
<dbReference type="PROSITE" id="PS51296">
    <property type="entry name" value="RIESKE"/>
    <property type="match status" value="1"/>
</dbReference>
<evidence type="ECO:0000259" key="4">
    <source>
        <dbReference type="PROSITE" id="PS51296"/>
    </source>
</evidence>
<dbReference type="InterPro" id="IPR001663">
    <property type="entry name" value="Rng_hydr_dOase-A"/>
</dbReference>
<dbReference type="Proteomes" id="UP000727907">
    <property type="component" value="Unassembled WGS sequence"/>
</dbReference>
<reference evidence="5 6" key="1">
    <citation type="submission" date="2021-06" db="EMBL/GenBank/DDBJ databases">
        <authorList>
            <person name="Lee D.H."/>
        </authorList>
    </citation>
    <scope>NUCLEOTIDE SEQUENCE [LARGE SCALE GENOMIC DNA]</scope>
    <source>
        <strain evidence="5 6">MMS21-HV4-11</strain>
    </source>
</reference>
<dbReference type="Pfam" id="PF00355">
    <property type="entry name" value="Rieske"/>
    <property type="match status" value="1"/>
</dbReference>
<evidence type="ECO:0000256" key="2">
    <source>
        <dbReference type="ARBA" id="ARBA00023002"/>
    </source>
</evidence>
<evidence type="ECO:0000313" key="6">
    <source>
        <dbReference type="Proteomes" id="UP000727907"/>
    </source>
</evidence>
<keyword evidence="3" id="KW-0520">NAD</keyword>
<comment type="caution">
    <text evidence="5">The sequence shown here is derived from an EMBL/GenBank/DDBJ whole genome shotgun (WGS) entry which is preliminary data.</text>
</comment>
<dbReference type="RefSeq" id="WP_216960981.1">
    <property type="nucleotide sequence ID" value="NZ_JAHOPB010000001.1"/>
</dbReference>
<dbReference type="InterPro" id="IPR017941">
    <property type="entry name" value="Rieske_2Fe-2S"/>
</dbReference>